<protein>
    <submittedName>
        <fullName evidence="3">Conjugal transfer protein TraN</fullName>
    </submittedName>
</protein>
<dbReference type="EMBL" id="CP115174">
    <property type="protein sequence ID" value="WBO21755.1"/>
    <property type="molecule type" value="Genomic_DNA"/>
</dbReference>
<feature type="region of interest" description="Disordered" evidence="1">
    <location>
        <begin position="46"/>
        <end position="81"/>
    </location>
</feature>
<proteinExistence type="predicted"/>
<evidence type="ECO:0000313" key="3">
    <source>
        <dbReference type="EMBL" id="WBO21755.1"/>
    </source>
</evidence>
<gene>
    <name evidence="3" type="primary">traN</name>
    <name evidence="3" type="ORF">PBT88_16520</name>
</gene>
<name>A0ABY7NLA5_9SPHN</name>
<evidence type="ECO:0000256" key="2">
    <source>
        <dbReference type="SAM" id="SignalP"/>
    </source>
</evidence>
<dbReference type="RefSeq" id="WP_270076403.1">
    <property type="nucleotide sequence ID" value="NZ_CP115174.1"/>
</dbReference>
<evidence type="ECO:0000256" key="1">
    <source>
        <dbReference type="SAM" id="MobiDB-lite"/>
    </source>
</evidence>
<feature type="compositionally biased region" description="Pro residues" evidence="1">
    <location>
        <begin position="51"/>
        <end position="69"/>
    </location>
</feature>
<feature type="chain" id="PRO_5046526507" evidence="2">
    <location>
        <begin position="30"/>
        <end position="408"/>
    </location>
</feature>
<keyword evidence="4" id="KW-1185">Reference proteome</keyword>
<organism evidence="3 4">
    <name type="scientific">Sphingomonas abietis</name>
    <dbReference type="NCBI Taxonomy" id="3012344"/>
    <lineage>
        <taxon>Bacteria</taxon>
        <taxon>Pseudomonadati</taxon>
        <taxon>Pseudomonadota</taxon>
        <taxon>Alphaproteobacteria</taxon>
        <taxon>Sphingomonadales</taxon>
        <taxon>Sphingomonadaceae</taxon>
        <taxon>Sphingomonas</taxon>
    </lineage>
</organism>
<sequence length="408" mass="42517">MGTSLLAPRPLKLAFAATLMIGVALPAAAQVATAPKATARIPLEPIEPIEPTDPQPEPDPGPGPGPFPDPGQYMCAADLNNNGDAADEGETAYCAATTDGGHLCPLQEVACVADATGQYSCPVGTQFACQTKVAGGPPSCSPNQCANLATTPIITEPPIEDPGTSPDGSVDADGNCLGTIEIFSGRGMRCRPPGLNTTLANCCKDKGKIVKDGMGSSIGSLGTKIAVVKGVFQGMSAAFTALRAGATAGQAANAGANALIIGLDPTSIAISLAINFMIEFLFSGCDQQDMETAMLRSSGMCHELGSYCTSSFLGICLQKARGHCCFNTKLGRIIQEQGRPQLTAFNGNLWGTAKKPMCRGFTPEEFQALDFSKMDLSEYYADIESRAQTDIQVDMKDRVDAYLNAVKN</sequence>
<accession>A0ABY7NLA5</accession>
<reference evidence="3 4" key="1">
    <citation type="submission" date="2022-12" db="EMBL/GenBank/DDBJ databases">
        <title>Sphingomonas abieness sp. nov., an endophytic bacterium isolated from Abies koreana.</title>
        <authorList>
            <person name="Jiang L."/>
            <person name="Lee J."/>
        </authorList>
    </citation>
    <scope>NUCLEOTIDE SEQUENCE [LARGE SCALE GENOMIC DNA]</scope>
    <source>
        <strain evidence="4">PAMB 00755</strain>
    </source>
</reference>
<dbReference type="InterPro" id="IPR014121">
    <property type="entry name" value="TraN_Ftype"/>
</dbReference>
<feature type="signal peptide" evidence="2">
    <location>
        <begin position="1"/>
        <end position="29"/>
    </location>
</feature>
<dbReference type="Pfam" id="PF06986">
    <property type="entry name" value="F_T4SS_TraN"/>
    <property type="match status" value="1"/>
</dbReference>
<dbReference type="Proteomes" id="UP001210865">
    <property type="component" value="Chromosome"/>
</dbReference>
<keyword evidence="2" id="KW-0732">Signal</keyword>
<evidence type="ECO:0000313" key="4">
    <source>
        <dbReference type="Proteomes" id="UP001210865"/>
    </source>
</evidence>